<dbReference type="AlphaFoldDB" id="A0A5C6CEH3"/>
<reference evidence="1 2" key="1">
    <citation type="submission" date="2019-02" db="EMBL/GenBank/DDBJ databases">
        <title>Deep-cultivation of Planctomycetes and their phenomic and genomic characterization uncovers novel biology.</title>
        <authorList>
            <person name="Wiegand S."/>
            <person name="Jogler M."/>
            <person name="Boedeker C."/>
            <person name="Pinto D."/>
            <person name="Vollmers J."/>
            <person name="Rivas-Marin E."/>
            <person name="Kohn T."/>
            <person name="Peeters S.H."/>
            <person name="Heuer A."/>
            <person name="Rast P."/>
            <person name="Oberbeckmann S."/>
            <person name="Bunk B."/>
            <person name="Jeske O."/>
            <person name="Meyerdierks A."/>
            <person name="Storesund J.E."/>
            <person name="Kallscheuer N."/>
            <person name="Luecker S."/>
            <person name="Lage O.M."/>
            <person name="Pohl T."/>
            <person name="Merkel B.J."/>
            <person name="Hornburger P."/>
            <person name="Mueller R.-W."/>
            <person name="Bruemmer F."/>
            <person name="Labrenz M."/>
            <person name="Spormann A.M."/>
            <person name="Op Den Camp H."/>
            <person name="Overmann J."/>
            <person name="Amann R."/>
            <person name="Jetten M.S.M."/>
            <person name="Mascher T."/>
            <person name="Medema M.H."/>
            <person name="Devos D.P."/>
            <person name="Kaster A.-K."/>
            <person name="Ovreas L."/>
            <person name="Rohde M."/>
            <person name="Galperin M.Y."/>
            <person name="Jogler C."/>
        </authorList>
    </citation>
    <scope>NUCLEOTIDE SEQUENCE [LARGE SCALE GENOMIC DNA]</scope>
    <source>
        <strain evidence="1 2">Pla144</strain>
    </source>
</reference>
<gene>
    <name evidence="1" type="ORF">Pla144_41280</name>
</gene>
<evidence type="ECO:0000313" key="2">
    <source>
        <dbReference type="Proteomes" id="UP000318437"/>
    </source>
</evidence>
<comment type="caution">
    <text evidence="1">The sequence shown here is derived from an EMBL/GenBank/DDBJ whole genome shotgun (WGS) entry which is preliminary data.</text>
</comment>
<sequence length="39" mass="4761">MSEWLTMYKVRRLQLVQKDATLFVFVFEPLYDENSRSYG</sequence>
<name>A0A5C6CEH3_9BACT</name>
<organism evidence="1 2">
    <name type="scientific">Bythopirellula polymerisocia</name>
    <dbReference type="NCBI Taxonomy" id="2528003"/>
    <lineage>
        <taxon>Bacteria</taxon>
        <taxon>Pseudomonadati</taxon>
        <taxon>Planctomycetota</taxon>
        <taxon>Planctomycetia</taxon>
        <taxon>Pirellulales</taxon>
        <taxon>Lacipirellulaceae</taxon>
        <taxon>Bythopirellula</taxon>
    </lineage>
</organism>
<protein>
    <submittedName>
        <fullName evidence="1">Uncharacterized protein</fullName>
    </submittedName>
</protein>
<dbReference type="Proteomes" id="UP000318437">
    <property type="component" value="Unassembled WGS sequence"/>
</dbReference>
<proteinExistence type="predicted"/>
<keyword evidence="2" id="KW-1185">Reference proteome</keyword>
<dbReference type="EMBL" id="SJPS01000007">
    <property type="protein sequence ID" value="TWU22668.1"/>
    <property type="molecule type" value="Genomic_DNA"/>
</dbReference>
<evidence type="ECO:0000313" key="1">
    <source>
        <dbReference type="EMBL" id="TWU22668.1"/>
    </source>
</evidence>
<accession>A0A5C6CEH3</accession>